<accession>A0A4Y2B0I6</accession>
<feature type="region of interest" description="Disordered" evidence="1">
    <location>
        <begin position="52"/>
        <end position="72"/>
    </location>
</feature>
<keyword evidence="3" id="KW-1185">Reference proteome</keyword>
<comment type="caution">
    <text evidence="2">The sequence shown here is derived from an EMBL/GenBank/DDBJ whole genome shotgun (WGS) entry which is preliminary data.</text>
</comment>
<sequence>MRIRICTLFHRAPKVNTLLHVSLVYQEYFTEFSGFMWFYSMGLGKKLEGEEDKKRKKIESNPSGTSPHSSLIPVPIYDPAEAIPKKQLFTPSPSLPVHKFRTPSYRRGLRGPLSRLHPIREGPYAKLSILHKFGWIVELRSDNPIHLYRDDIRFAGPPSGALHFLGKPRIPSHLPHAPTPVGLIYGPAVQTEGWISGPVGYPTFRSVPLQF</sequence>
<organism evidence="2 3">
    <name type="scientific">Araneus ventricosus</name>
    <name type="common">Orbweaver spider</name>
    <name type="synonym">Epeira ventricosa</name>
    <dbReference type="NCBI Taxonomy" id="182803"/>
    <lineage>
        <taxon>Eukaryota</taxon>
        <taxon>Metazoa</taxon>
        <taxon>Ecdysozoa</taxon>
        <taxon>Arthropoda</taxon>
        <taxon>Chelicerata</taxon>
        <taxon>Arachnida</taxon>
        <taxon>Araneae</taxon>
        <taxon>Araneomorphae</taxon>
        <taxon>Entelegynae</taxon>
        <taxon>Araneoidea</taxon>
        <taxon>Araneidae</taxon>
        <taxon>Araneus</taxon>
    </lineage>
</organism>
<protein>
    <submittedName>
        <fullName evidence="2">Uncharacterized protein</fullName>
    </submittedName>
</protein>
<feature type="compositionally biased region" description="Polar residues" evidence="1">
    <location>
        <begin position="60"/>
        <end position="69"/>
    </location>
</feature>
<name>A0A4Y2B0I6_ARAVE</name>
<proteinExistence type="predicted"/>
<evidence type="ECO:0000313" key="2">
    <source>
        <dbReference type="EMBL" id="GBL84959.1"/>
    </source>
</evidence>
<gene>
    <name evidence="2" type="ORF">AVEN_42218_1</name>
</gene>
<dbReference type="AlphaFoldDB" id="A0A4Y2B0I6"/>
<evidence type="ECO:0000313" key="3">
    <source>
        <dbReference type="Proteomes" id="UP000499080"/>
    </source>
</evidence>
<dbReference type="EMBL" id="BGPR01000040">
    <property type="protein sequence ID" value="GBL84959.1"/>
    <property type="molecule type" value="Genomic_DNA"/>
</dbReference>
<reference evidence="2 3" key="1">
    <citation type="journal article" date="2019" name="Sci. Rep.">
        <title>Orb-weaving spider Araneus ventricosus genome elucidates the spidroin gene catalogue.</title>
        <authorList>
            <person name="Kono N."/>
            <person name="Nakamura H."/>
            <person name="Ohtoshi R."/>
            <person name="Moran D.A.P."/>
            <person name="Shinohara A."/>
            <person name="Yoshida Y."/>
            <person name="Fujiwara M."/>
            <person name="Mori M."/>
            <person name="Tomita M."/>
            <person name="Arakawa K."/>
        </authorList>
    </citation>
    <scope>NUCLEOTIDE SEQUENCE [LARGE SCALE GENOMIC DNA]</scope>
</reference>
<evidence type="ECO:0000256" key="1">
    <source>
        <dbReference type="SAM" id="MobiDB-lite"/>
    </source>
</evidence>
<dbReference type="Proteomes" id="UP000499080">
    <property type="component" value="Unassembled WGS sequence"/>
</dbReference>